<keyword evidence="1" id="KW-1133">Transmembrane helix</keyword>
<name>A0A6C0LJ33_9ZZZZ</name>
<dbReference type="AlphaFoldDB" id="A0A6C0LJ33"/>
<sequence length="71" mass="8158">MDKKKKEILERSWPPMLGSYIFILVFALIATDCITVNKKNSLLFLGTVAFAELAFCVTYFVNPKIWCPKKI</sequence>
<keyword evidence="1" id="KW-0472">Membrane</keyword>
<evidence type="ECO:0000256" key="1">
    <source>
        <dbReference type="SAM" id="Phobius"/>
    </source>
</evidence>
<feature type="transmembrane region" description="Helical" evidence="1">
    <location>
        <begin position="12"/>
        <end position="30"/>
    </location>
</feature>
<evidence type="ECO:0000313" key="2">
    <source>
        <dbReference type="EMBL" id="QHU30527.1"/>
    </source>
</evidence>
<accession>A0A6C0LJ33</accession>
<dbReference type="EMBL" id="MN740509">
    <property type="protein sequence ID" value="QHU30527.1"/>
    <property type="molecule type" value="Genomic_DNA"/>
</dbReference>
<keyword evidence="1" id="KW-0812">Transmembrane</keyword>
<reference evidence="2" key="1">
    <citation type="journal article" date="2020" name="Nature">
        <title>Giant virus diversity and host interactions through global metagenomics.</title>
        <authorList>
            <person name="Schulz F."/>
            <person name="Roux S."/>
            <person name="Paez-Espino D."/>
            <person name="Jungbluth S."/>
            <person name="Walsh D.A."/>
            <person name="Denef V.J."/>
            <person name="McMahon K.D."/>
            <person name="Konstantinidis K.T."/>
            <person name="Eloe-Fadrosh E.A."/>
            <person name="Kyrpides N.C."/>
            <person name="Woyke T."/>
        </authorList>
    </citation>
    <scope>NUCLEOTIDE SEQUENCE</scope>
    <source>
        <strain evidence="2">GVMAG-M-3300027833-19</strain>
    </source>
</reference>
<proteinExistence type="predicted"/>
<organism evidence="2">
    <name type="scientific">viral metagenome</name>
    <dbReference type="NCBI Taxonomy" id="1070528"/>
    <lineage>
        <taxon>unclassified sequences</taxon>
        <taxon>metagenomes</taxon>
        <taxon>organismal metagenomes</taxon>
    </lineage>
</organism>
<protein>
    <submittedName>
        <fullName evidence="2">Uncharacterized protein</fullName>
    </submittedName>
</protein>
<feature type="transmembrane region" description="Helical" evidence="1">
    <location>
        <begin position="42"/>
        <end position="61"/>
    </location>
</feature>